<evidence type="ECO:0000313" key="2">
    <source>
        <dbReference type="Proteomes" id="UP000244501"/>
    </source>
</evidence>
<keyword evidence="2" id="KW-1185">Reference proteome</keyword>
<dbReference type="EMBL" id="MG711516">
    <property type="protein sequence ID" value="AUO78168.1"/>
    <property type="molecule type" value="Genomic_DNA"/>
</dbReference>
<accession>A0A2R2ZGB9</accession>
<reference evidence="1 2" key="1">
    <citation type="submission" date="2017-12" db="EMBL/GenBank/DDBJ databases">
        <title>Sequencing, genome analysis and host range of a novel Ralstonia phage RsoP1EGY isolated from Egypt.</title>
        <authorList>
            <person name="Ahmad A.A."/>
            <person name="Addy H.S."/>
            <person name="Elhalag K.M."/>
            <person name="Nasr-Eldin M.A."/>
            <person name="Hussien A.S."/>
            <person name="Huang Q."/>
        </authorList>
    </citation>
    <scope>NUCLEOTIDE SEQUENCE [LARGE SCALE GENOMIC DNA]</scope>
</reference>
<proteinExistence type="predicted"/>
<evidence type="ECO:0000313" key="1">
    <source>
        <dbReference type="EMBL" id="AUO78168.1"/>
    </source>
</evidence>
<organism evidence="1 2">
    <name type="scientific">Ralstonia phage RsoP1EGY</name>
    <dbReference type="NCBI Taxonomy" id="2070026"/>
    <lineage>
        <taxon>Viruses</taxon>
        <taxon>Duplodnaviria</taxon>
        <taxon>Heunggongvirae</taxon>
        <taxon>Uroviricota</taxon>
        <taxon>Caudoviricetes</taxon>
        <taxon>Autographivirales</taxon>
        <taxon>Gyeongsanvirus</taxon>
        <taxon>Gyeongsanvirus RsoP1EGY</taxon>
    </lineage>
</organism>
<name>A0A2R2ZGB9_9CAUD</name>
<protein>
    <submittedName>
        <fullName evidence="1">Uncharacterized protein</fullName>
    </submittedName>
</protein>
<dbReference type="Gene3D" id="3.30.40.220">
    <property type="match status" value="1"/>
</dbReference>
<dbReference type="Proteomes" id="UP000244501">
    <property type="component" value="Segment"/>
</dbReference>
<sequence>MKITTAEVSAKRCPKCGEEKHLSELHANHTKRDGHNTICKLCMKQVARDWRNTPPGRSKQMWTTSKKRAEERGWEFNLTPEWIQERLEAGVCEATGIPLEMSAEEFKGYGHFRPWTPSLDRDDPTKGYTTDNVKVVCWMYNQAKGVSMHEAVLRMARALVANDN</sequence>
<gene>
    <name evidence="1" type="ORF">RSEGYP2_5</name>
</gene>